<dbReference type="Pfam" id="PF13401">
    <property type="entry name" value="AAA_22"/>
    <property type="match status" value="1"/>
</dbReference>
<dbReference type="PRINTS" id="PR00364">
    <property type="entry name" value="DISEASERSIST"/>
</dbReference>
<evidence type="ECO:0000313" key="3">
    <source>
        <dbReference type="EMBL" id="GHO60411.1"/>
    </source>
</evidence>
<accession>A0ABQ3V5E4</accession>
<dbReference type="SMART" id="SM00530">
    <property type="entry name" value="HTH_XRE"/>
    <property type="match status" value="1"/>
</dbReference>
<dbReference type="Pfam" id="PF13560">
    <property type="entry name" value="HTH_31"/>
    <property type="match status" value="1"/>
</dbReference>
<name>A0ABQ3V5E4_9CHLR</name>
<dbReference type="EMBL" id="BNJG01000005">
    <property type="protein sequence ID" value="GHO60411.1"/>
    <property type="molecule type" value="Genomic_DNA"/>
</dbReference>
<dbReference type="SUPFAM" id="SSF52540">
    <property type="entry name" value="P-loop containing nucleoside triphosphate hydrolases"/>
    <property type="match status" value="1"/>
</dbReference>
<comment type="caution">
    <text evidence="3">The sequence shown here is derived from an EMBL/GenBank/DDBJ whole genome shotgun (WGS) entry which is preliminary data.</text>
</comment>
<reference evidence="3 4" key="1">
    <citation type="journal article" date="2021" name="Int. J. Syst. Evol. Microbiol.">
        <title>Reticulibacter mediterranei gen. nov., sp. nov., within the new family Reticulibacteraceae fam. nov., and Ktedonospora formicarum gen. nov., sp. nov., Ktedonobacter robiniae sp. nov., Dictyobacter formicarum sp. nov. and Dictyobacter arantiisoli sp. nov., belonging to the class Ktedonobacteria.</title>
        <authorList>
            <person name="Yabe S."/>
            <person name="Zheng Y."/>
            <person name="Wang C.M."/>
            <person name="Sakai Y."/>
            <person name="Abe K."/>
            <person name="Yokota A."/>
            <person name="Donadio S."/>
            <person name="Cavaletti L."/>
            <person name="Monciardini P."/>
        </authorList>
    </citation>
    <scope>NUCLEOTIDE SEQUENCE [LARGE SCALE GENOMIC DNA]</scope>
    <source>
        <strain evidence="3 4">SOSP1-30</strain>
    </source>
</reference>
<proteinExistence type="predicted"/>
<dbReference type="Proteomes" id="UP000654345">
    <property type="component" value="Unassembled WGS sequence"/>
</dbReference>
<dbReference type="PANTHER" id="PTHR47691:SF3">
    <property type="entry name" value="HTH-TYPE TRANSCRIPTIONAL REGULATOR RV0890C-RELATED"/>
    <property type="match status" value="1"/>
</dbReference>
<organism evidence="3 4">
    <name type="scientific">Ktedonobacter robiniae</name>
    <dbReference type="NCBI Taxonomy" id="2778365"/>
    <lineage>
        <taxon>Bacteria</taxon>
        <taxon>Bacillati</taxon>
        <taxon>Chloroflexota</taxon>
        <taxon>Ktedonobacteria</taxon>
        <taxon>Ktedonobacterales</taxon>
        <taxon>Ktedonobacteraceae</taxon>
        <taxon>Ktedonobacter</taxon>
    </lineage>
</organism>
<dbReference type="InterPro" id="IPR010982">
    <property type="entry name" value="Lambda_DNA-bd_dom_sf"/>
</dbReference>
<dbReference type="InterPro" id="IPR001387">
    <property type="entry name" value="Cro/C1-type_HTH"/>
</dbReference>
<dbReference type="Gene3D" id="3.40.50.300">
    <property type="entry name" value="P-loop containing nucleotide triphosphate hydrolases"/>
    <property type="match status" value="1"/>
</dbReference>
<dbReference type="InterPro" id="IPR003593">
    <property type="entry name" value="AAA+_ATPase"/>
</dbReference>
<dbReference type="InterPro" id="IPR027417">
    <property type="entry name" value="P-loop_NTPase"/>
</dbReference>
<dbReference type="PANTHER" id="PTHR47691">
    <property type="entry name" value="REGULATOR-RELATED"/>
    <property type="match status" value="1"/>
</dbReference>
<evidence type="ECO:0000256" key="1">
    <source>
        <dbReference type="SAM" id="Coils"/>
    </source>
</evidence>
<dbReference type="CDD" id="cd00093">
    <property type="entry name" value="HTH_XRE"/>
    <property type="match status" value="1"/>
</dbReference>
<dbReference type="RefSeq" id="WP_201376531.1">
    <property type="nucleotide sequence ID" value="NZ_BNJG01000005.1"/>
</dbReference>
<dbReference type="Gene3D" id="1.10.260.40">
    <property type="entry name" value="lambda repressor-like DNA-binding domains"/>
    <property type="match status" value="1"/>
</dbReference>
<dbReference type="PROSITE" id="PS50943">
    <property type="entry name" value="HTH_CROC1"/>
    <property type="match status" value="1"/>
</dbReference>
<dbReference type="SUPFAM" id="SSF47413">
    <property type="entry name" value="lambda repressor-like DNA-binding domains"/>
    <property type="match status" value="1"/>
</dbReference>
<gene>
    <name evidence="3" type="ORF">KSB_88860</name>
</gene>
<evidence type="ECO:0000313" key="4">
    <source>
        <dbReference type="Proteomes" id="UP000654345"/>
    </source>
</evidence>
<feature type="coiled-coil region" evidence="1">
    <location>
        <begin position="285"/>
        <end position="312"/>
    </location>
</feature>
<protein>
    <recommendedName>
        <fullName evidence="2">HTH cro/C1-type domain-containing protein</fullName>
    </recommendedName>
</protein>
<sequence>MKTPSFGTLLKQYRIAAGLSQEALAERANISTRAISDLERGINRAPRSDTLDALLQVLVLSEERRQALIASARSVMVTGAPSIGPLYVLPVPPTQLVGREQEMVRVTTVLRGDRARLLTLVGPAGVGKTHLALEIAHRLRCDYKDGVLFVSLATTSDASLVPSLLVQALKLRESTGSSPSQQIIDLLAEKHLLLVLDNFEQVVDAAPDVAHFLQSCPHLRLLVTSRTPLRLRGEQELLISPLPVEAAVTLFLQRAQAIRSDVASDDPIISAICERVDCLPLAIELAAAQIKVLSLQQLLQRLERRLSLLQSGARDLPKRQQTMQAAIAWSDDLLSPPAQQILRIASVCEGAVAQRRWIFSVLKANQLPLIC</sequence>
<feature type="domain" description="HTH cro/C1-type" evidence="2">
    <location>
        <begin position="10"/>
        <end position="65"/>
    </location>
</feature>
<evidence type="ECO:0000259" key="2">
    <source>
        <dbReference type="PROSITE" id="PS50943"/>
    </source>
</evidence>
<dbReference type="SMART" id="SM00382">
    <property type="entry name" value="AAA"/>
    <property type="match status" value="1"/>
</dbReference>
<keyword evidence="1" id="KW-0175">Coiled coil</keyword>
<keyword evidence="4" id="KW-1185">Reference proteome</keyword>
<dbReference type="InterPro" id="IPR049945">
    <property type="entry name" value="AAA_22"/>
</dbReference>